<keyword evidence="5" id="KW-0408">Iron</keyword>
<name>A0A1V4SZB3_9CLOT</name>
<comment type="cofactor">
    <cofactor evidence="1">
        <name>[4Fe-4S] cluster</name>
        <dbReference type="ChEBI" id="CHEBI:49883"/>
    </cofactor>
</comment>
<dbReference type="Pfam" id="PF04055">
    <property type="entry name" value="Radical_SAM"/>
    <property type="match status" value="1"/>
</dbReference>
<organism evidence="8 9">
    <name type="scientific">Clostridium thermobutyricum DSM 4928</name>
    <dbReference type="NCBI Taxonomy" id="1121339"/>
    <lineage>
        <taxon>Bacteria</taxon>
        <taxon>Bacillati</taxon>
        <taxon>Bacillota</taxon>
        <taxon>Clostridia</taxon>
        <taxon>Eubacteriales</taxon>
        <taxon>Clostridiaceae</taxon>
        <taxon>Clostridium</taxon>
    </lineage>
</organism>
<dbReference type="InterPro" id="IPR058240">
    <property type="entry name" value="rSAM_sf"/>
</dbReference>
<evidence type="ECO:0000256" key="5">
    <source>
        <dbReference type="ARBA" id="ARBA00023004"/>
    </source>
</evidence>
<dbReference type="OrthoDB" id="9815044at2"/>
<dbReference type="EMBL" id="LTAY01000006">
    <property type="protein sequence ID" value="OPX51256.1"/>
    <property type="molecule type" value="Genomic_DNA"/>
</dbReference>
<evidence type="ECO:0000256" key="3">
    <source>
        <dbReference type="ARBA" id="ARBA00022691"/>
    </source>
</evidence>
<dbReference type="AlphaFoldDB" id="A0A1V4SZB3"/>
<evidence type="ECO:0000313" key="8">
    <source>
        <dbReference type="EMBL" id="OPX51256.1"/>
    </source>
</evidence>
<dbReference type="SFLD" id="SFLDG01086">
    <property type="entry name" value="elongater_protein-like"/>
    <property type="match status" value="1"/>
</dbReference>
<dbReference type="GO" id="GO:0016491">
    <property type="term" value="F:oxidoreductase activity"/>
    <property type="evidence" value="ECO:0007669"/>
    <property type="project" value="UniProtKB-KW"/>
</dbReference>
<gene>
    <name evidence="8" type="primary">hemN_1</name>
    <name evidence="8" type="ORF">CLTHE_00440</name>
</gene>
<keyword evidence="4" id="KW-0479">Metal-binding</keyword>
<dbReference type="RefSeq" id="WP_002597497.1">
    <property type="nucleotide sequence ID" value="NZ_LTAY01000006.1"/>
</dbReference>
<dbReference type="InterPro" id="IPR006638">
    <property type="entry name" value="Elp3/MiaA/NifB-like_rSAM"/>
</dbReference>
<keyword evidence="8" id="KW-0560">Oxidoreductase</keyword>
<dbReference type="GO" id="GO:0005737">
    <property type="term" value="C:cytoplasm"/>
    <property type="evidence" value="ECO:0007669"/>
    <property type="project" value="TreeGrafter"/>
</dbReference>
<dbReference type="EC" id="1.3.99.-" evidence="8"/>
<feature type="domain" description="Radical SAM core" evidence="7">
    <location>
        <begin position="1"/>
        <end position="229"/>
    </location>
</feature>
<reference evidence="8 9" key="1">
    <citation type="submission" date="2016-02" db="EMBL/GenBank/DDBJ databases">
        <title>Genome sequence of Clostridium thermobutyricum DSM 4928.</title>
        <authorList>
            <person name="Poehlein A."/>
            <person name="Daniel R."/>
        </authorList>
    </citation>
    <scope>NUCLEOTIDE SEQUENCE [LARGE SCALE GENOMIC DNA]</scope>
    <source>
        <strain evidence="8 9">DSM 4928</strain>
    </source>
</reference>
<evidence type="ECO:0000256" key="1">
    <source>
        <dbReference type="ARBA" id="ARBA00001966"/>
    </source>
</evidence>
<dbReference type="InterPro" id="IPR032432">
    <property type="entry name" value="Radical_SAM_C"/>
</dbReference>
<dbReference type="GO" id="GO:0051539">
    <property type="term" value="F:4 iron, 4 sulfur cluster binding"/>
    <property type="evidence" value="ECO:0007669"/>
    <property type="project" value="UniProtKB-KW"/>
</dbReference>
<dbReference type="SUPFAM" id="SSF102114">
    <property type="entry name" value="Radical SAM enzymes"/>
    <property type="match status" value="1"/>
</dbReference>
<keyword evidence="6" id="KW-0411">Iron-sulfur</keyword>
<dbReference type="SFLD" id="SFLDG01082">
    <property type="entry name" value="B12-binding_domain_containing"/>
    <property type="match status" value="1"/>
</dbReference>
<accession>A0A1V4SZB3</accession>
<protein>
    <submittedName>
        <fullName evidence="8">Oxygen-independent coproporphyrinogen-III oxidase-like protein</fullName>
        <ecNumber evidence="8">1.3.99.-</ecNumber>
    </submittedName>
</protein>
<evidence type="ECO:0000256" key="4">
    <source>
        <dbReference type="ARBA" id="ARBA00022723"/>
    </source>
</evidence>
<dbReference type="PROSITE" id="PS51918">
    <property type="entry name" value="RADICAL_SAM"/>
    <property type="match status" value="1"/>
</dbReference>
<dbReference type="FunFam" id="3.80.30.20:FF:000016">
    <property type="entry name" value="Oxygen-independent coproporphyrinogen III oxidase"/>
    <property type="match status" value="1"/>
</dbReference>
<dbReference type="Pfam" id="PF16199">
    <property type="entry name" value="Radical_SAM_C"/>
    <property type="match status" value="1"/>
</dbReference>
<dbReference type="PANTHER" id="PTHR11135">
    <property type="entry name" value="HISTONE ACETYLTRANSFERASE-RELATED"/>
    <property type="match status" value="1"/>
</dbReference>
<dbReference type="SFLD" id="SFLDS00029">
    <property type="entry name" value="Radical_SAM"/>
    <property type="match status" value="1"/>
</dbReference>
<dbReference type="InterPro" id="IPR023404">
    <property type="entry name" value="rSAM_horseshoe"/>
</dbReference>
<dbReference type="InterPro" id="IPR039661">
    <property type="entry name" value="ELP3"/>
</dbReference>
<dbReference type="Proteomes" id="UP000191448">
    <property type="component" value="Unassembled WGS sequence"/>
</dbReference>
<evidence type="ECO:0000256" key="6">
    <source>
        <dbReference type="ARBA" id="ARBA00023014"/>
    </source>
</evidence>
<dbReference type="SMART" id="SM00729">
    <property type="entry name" value="Elp3"/>
    <property type="match status" value="1"/>
</dbReference>
<sequence>MSKNHYIIPIFVPFEGCPHQCVFCNQDRITGIKDRVDGEKVRNIIKDYYETIDNKDAMIEVSFFGGTFTAINEKKQRELLSVAKEFKDLGIVKKIRMSTRPDAITDYILSYLLDYSVDIIELGVQSLDDDVLKAAGRGHTAFDVYTASKLIKKYGITLGHQLMPGLPRSTMEKDILSAEKSINMKPDLIRIYPSLVIKDTPMEIMYLRGEYKPYSLEEGVEVSKEIYKLYKKAGINIIRVGLQPTDSINVGGDIVSGPFHPAFRELVESSIINEKIMENLKETKCGKININSRDVSKLYANKKFYFKKLSENGYKVKVEIDDNMEKGKISLTLEKNIILDI</sequence>
<dbReference type="CDD" id="cd01335">
    <property type="entry name" value="Radical_SAM"/>
    <property type="match status" value="1"/>
</dbReference>
<evidence type="ECO:0000256" key="2">
    <source>
        <dbReference type="ARBA" id="ARBA00022485"/>
    </source>
</evidence>
<dbReference type="GO" id="GO:0046872">
    <property type="term" value="F:metal ion binding"/>
    <property type="evidence" value="ECO:0007669"/>
    <property type="project" value="UniProtKB-KW"/>
</dbReference>
<keyword evidence="3" id="KW-0949">S-adenosyl-L-methionine</keyword>
<dbReference type="Gene3D" id="3.80.30.20">
    <property type="entry name" value="tm_1862 like domain"/>
    <property type="match status" value="1"/>
</dbReference>
<keyword evidence="2" id="KW-0004">4Fe-4S</keyword>
<dbReference type="PANTHER" id="PTHR11135:SF0">
    <property type="entry name" value="ELONGATOR COMPLEX PROTEIN 3"/>
    <property type="match status" value="1"/>
</dbReference>
<dbReference type="GO" id="GO:0002926">
    <property type="term" value="P:tRNA wobble base 5-methoxycarbonylmethyl-2-thiouridinylation"/>
    <property type="evidence" value="ECO:0007669"/>
    <property type="project" value="TreeGrafter"/>
</dbReference>
<proteinExistence type="predicted"/>
<dbReference type="InterPro" id="IPR007197">
    <property type="entry name" value="rSAM"/>
</dbReference>
<evidence type="ECO:0000313" key="9">
    <source>
        <dbReference type="Proteomes" id="UP000191448"/>
    </source>
</evidence>
<evidence type="ECO:0000259" key="7">
    <source>
        <dbReference type="PROSITE" id="PS51918"/>
    </source>
</evidence>
<comment type="caution">
    <text evidence="8">The sequence shown here is derived from an EMBL/GenBank/DDBJ whole genome shotgun (WGS) entry which is preliminary data.</text>
</comment>